<protein>
    <submittedName>
        <fullName evidence="2">Uncharacterized protein</fullName>
    </submittedName>
</protein>
<name>A0ABN2N0T1_9PSEU</name>
<dbReference type="Proteomes" id="UP001500449">
    <property type="component" value="Unassembled WGS sequence"/>
</dbReference>
<evidence type="ECO:0000256" key="1">
    <source>
        <dbReference type="SAM" id="MobiDB-lite"/>
    </source>
</evidence>
<gene>
    <name evidence="2" type="ORF">GCM10009836_28860</name>
</gene>
<evidence type="ECO:0000313" key="2">
    <source>
        <dbReference type="EMBL" id="GAA1847456.1"/>
    </source>
</evidence>
<keyword evidence="3" id="KW-1185">Reference proteome</keyword>
<sequence length="59" mass="6095">MRKRRASRTIGNRPVVAVVVFDIGGSSSVPADEDNSAAQSPGKRSCAPADRQGSTPEPG</sequence>
<proteinExistence type="predicted"/>
<reference evidence="2 3" key="1">
    <citation type="journal article" date="2019" name="Int. J. Syst. Evol. Microbiol.">
        <title>The Global Catalogue of Microorganisms (GCM) 10K type strain sequencing project: providing services to taxonomists for standard genome sequencing and annotation.</title>
        <authorList>
            <consortium name="The Broad Institute Genomics Platform"/>
            <consortium name="The Broad Institute Genome Sequencing Center for Infectious Disease"/>
            <person name="Wu L."/>
            <person name="Ma J."/>
        </authorList>
    </citation>
    <scope>NUCLEOTIDE SEQUENCE [LARGE SCALE GENOMIC DNA]</scope>
    <source>
        <strain evidence="2 3">JCM 16009</strain>
    </source>
</reference>
<dbReference type="EMBL" id="BAAAQK010000006">
    <property type="protein sequence ID" value="GAA1847456.1"/>
    <property type="molecule type" value="Genomic_DNA"/>
</dbReference>
<accession>A0ABN2N0T1</accession>
<evidence type="ECO:0000313" key="3">
    <source>
        <dbReference type="Proteomes" id="UP001500449"/>
    </source>
</evidence>
<organism evidence="2 3">
    <name type="scientific">Pseudonocardia ailaonensis</name>
    <dbReference type="NCBI Taxonomy" id="367279"/>
    <lineage>
        <taxon>Bacteria</taxon>
        <taxon>Bacillati</taxon>
        <taxon>Actinomycetota</taxon>
        <taxon>Actinomycetes</taxon>
        <taxon>Pseudonocardiales</taxon>
        <taxon>Pseudonocardiaceae</taxon>
        <taxon>Pseudonocardia</taxon>
    </lineage>
</organism>
<feature type="region of interest" description="Disordered" evidence="1">
    <location>
        <begin position="25"/>
        <end position="59"/>
    </location>
</feature>
<comment type="caution">
    <text evidence="2">The sequence shown here is derived from an EMBL/GenBank/DDBJ whole genome shotgun (WGS) entry which is preliminary data.</text>
</comment>